<protein>
    <submittedName>
        <fullName evidence="2">Uncharacterized protein</fullName>
    </submittedName>
</protein>
<accession>A0A813J119</accession>
<feature type="region of interest" description="Disordered" evidence="1">
    <location>
        <begin position="239"/>
        <end position="344"/>
    </location>
</feature>
<feature type="compositionally biased region" description="Polar residues" evidence="1">
    <location>
        <begin position="262"/>
        <end position="274"/>
    </location>
</feature>
<evidence type="ECO:0000313" key="3">
    <source>
        <dbReference type="Proteomes" id="UP000626109"/>
    </source>
</evidence>
<gene>
    <name evidence="2" type="ORF">PGLA2088_LOCUS14742</name>
</gene>
<organism evidence="2 3">
    <name type="scientific">Polarella glacialis</name>
    <name type="common">Dinoflagellate</name>
    <dbReference type="NCBI Taxonomy" id="89957"/>
    <lineage>
        <taxon>Eukaryota</taxon>
        <taxon>Sar</taxon>
        <taxon>Alveolata</taxon>
        <taxon>Dinophyceae</taxon>
        <taxon>Suessiales</taxon>
        <taxon>Suessiaceae</taxon>
        <taxon>Polarella</taxon>
    </lineage>
</organism>
<feature type="compositionally biased region" description="Low complexity" evidence="1">
    <location>
        <begin position="279"/>
        <end position="309"/>
    </location>
</feature>
<dbReference type="EMBL" id="CAJNNW010017973">
    <property type="protein sequence ID" value="CAE8662137.1"/>
    <property type="molecule type" value="Genomic_DNA"/>
</dbReference>
<dbReference type="Proteomes" id="UP000626109">
    <property type="component" value="Unassembled WGS sequence"/>
</dbReference>
<sequence>AQGGKLDPIDGRWRCRFCWEFMLLDAALKEPRFSAPPAPSDADHLRRELGALFLGAGRQRWEWVSGNQLGWVEFRPFGVLWHRDDGVGAWELLGDRGGALRIALHLKFRPDRPEVRYVMQLRRPSGNDSAQSLWLDESQREVFRPLGFCSSAPRSWKAQQQQRKVSLRALGDTKSLSSSAAMPRAPSRPPPVPVSGSFAAASTAVAERPPQSPETSSGDARGKLSYLLGAGAAVRESDLAAGGSSSSNNNNSSNTSKVGSNIHESINSNQSSNQRHIDSNNNSNSNQQHINNNKNNNSNDNNNTNSSHEANSHMTTGSNQIAEGSTGSDETKATARGKLSYLLK</sequence>
<name>A0A813J119_POLGL</name>
<proteinExistence type="predicted"/>
<comment type="caution">
    <text evidence="2">The sequence shown here is derived from an EMBL/GenBank/DDBJ whole genome shotgun (WGS) entry which is preliminary data.</text>
</comment>
<reference evidence="2" key="1">
    <citation type="submission" date="2021-02" db="EMBL/GenBank/DDBJ databases">
        <authorList>
            <person name="Dougan E. K."/>
            <person name="Rhodes N."/>
            <person name="Thang M."/>
            <person name="Chan C."/>
        </authorList>
    </citation>
    <scope>NUCLEOTIDE SEQUENCE</scope>
</reference>
<evidence type="ECO:0000256" key="1">
    <source>
        <dbReference type="SAM" id="MobiDB-lite"/>
    </source>
</evidence>
<feature type="non-terminal residue" evidence="2">
    <location>
        <position position="344"/>
    </location>
</feature>
<feature type="region of interest" description="Disordered" evidence="1">
    <location>
        <begin position="154"/>
        <end position="222"/>
    </location>
</feature>
<dbReference type="AlphaFoldDB" id="A0A813J119"/>
<feature type="compositionally biased region" description="Low complexity" evidence="1">
    <location>
        <begin position="175"/>
        <end position="185"/>
    </location>
</feature>
<feature type="compositionally biased region" description="Low complexity" evidence="1">
    <location>
        <begin position="242"/>
        <end position="261"/>
    </location>
</feature>
<feature type="compositionally biased region" description="Polar residues" evidence="1">
    <location>
        <begin position="313"/>
        <end position="328"/>
    </location>
</feature>
<evidence type="ECO:0000313" key="2">
    <source>
        <dbReference type="EMBL" id="CAE8662137.1"/>
    </source>
</evidence>